<evidence type="ECO:0000313" key="2">
    <source>
        <dbReference type="Proteomes" id="UP000268696"/>
    </source>
</evidence>
<organism evidence="1 2">
    <name type="scientific">Pseudomonas synxantha</name>
    <dbReference type="NCBI Taxonomy" id="47883"/>
    <lineage>
        <taxon>Bacteria</taxon>
        <taxon>Pseudomonadati</taxon>
        <taxon>Pseudomonadota</taxon>
        <taxon>Gammaproteobacteria</taxon>
        <taxon>Pseudomonadales</taxon>
        <taxon>Pseudomonadaceae</taxon>
        <taxon>Pseudomonas</taxon>
    </lineage>
</organism>
<reference evidence="1 2" key="1">
    <citation type="submission" date="2018-03" db="EMBL/GenBank/DDBJ databases">
        <title>Diversity of phytobeneficial traits revealed by whole-genome analysis of worldwide-isolated phenazine-producing Pseudomonas spp.</title>
        <authorList>
            <person name="Biessy A."/>
            <person name="Novinscak A."/>
            <person name="Blom J."/>
            <person name="Leger G."/>
            <person name="Thomashow L.S."/>
            <person name="Cazorla F.M."/>
            <person name="Josic D."/>
            <person name="Filion M."/>
        </authorList>
    </citation>
    <scope>NUCLEOTIDE SEQUENCE [LARGE SCALE GENOMIC DNA]</scope>
    <source>
        <strain evidence="1 2">30B</strain>
    </source>
</reference>
<gene>
    <name evidence="1" type="ORF">C4K03_3019</name>
</gene>
<sequence length="41" mass="4254">MPTTASLSKPIQLAERLGAVLLLVATLSGAPLFFSAERVSP</sequence>
<dbReference type="AlphaFoldDB" id="A0A3G7U727"/>
<protein>
    <submittedName>
        <fullName evidence="1">Uncharacterized protein</fullName>
    </submittedName>
</protein>
<name>A0A3G7U727_9PSED</name>
<accession>A0A3G7U727</accession>
<dbReference type="Proteomes" id="UP000268696">
    <property type="component" value="Chromosome"/>
</dbReference>
<dbReference type="EMBL" id="CP027754">
    <property type="protein sequence ID" value="AZE55174.1"/>
    <property type="molecule type" value="Genomic_DNA"/>
</dbReference>
<proteinExistence type="predicted"/>
<evidence type="ECO:0000313" key="1">
    <source>
        <dbReference type="EMBL" id="AZE55174.1"/>
    </source>
</evidence>